<keyword evidence="6" id="KW-1185">Reference proteome</keyword>
<feature type="domain" description="Major facilitator superfamily (MFS) profile" evidence="4">
    <location>
        <begin position="267"/>
        <end position="460"/>
    </location>
</feature>
<dbReference type="PANTHER" id="PTHR11360:SF287">
    <property type="entry name" value="MFS MONOCARBOXYLATE TRANSPORTER"/>
    <property type="match status" value="1"/>
</dbReference>
<evidence type="ECO:0000259" key="4">
    <source>
        <dbReference type="PROSITE" id="PS50850"/>
    </source>
</evidence>
<comment type="subcellular location">
    <subcellularLocation>
        <location evidence="1">Membrane</location>
        <topology evidence="1">Multi-pass membrane protein</topology>
    </subcellularLocation>
</comment>
<feature type="transmembrane region" description="Helical" evidence="3">
    <location>
        <begin position="222"/>
        <end position="242"/>
    </location>
</feature>
<feature type="transmembrane region" description="Helical" evidence="3">
    <location>
        <begin position="133"/>
        <end position="149"/>
    </location>
</feature>
<feature type="transmembrane region" description="Helical" evidence="3">
    <location>
        <begin position="190"/>
        <end position="210"/>
    </location>
</feature>
<organism evidence="5 6">
    <name type="scientific">Coleophoma cylindrospora</name>
    <dbReference type="NCBI Taxonomy" id="1849047"/>
    <lineage>
        <taxon>Eukaryota</taxon>
        <taxon>Fungi</taxon>
        <taxon>Dikarya</taxon>
        <taxon>Ascomycota</taxon>
        <taxon>Pezizomycotina</taxon>
        <taxon>Leotiomycetes</taxon>
        <taxon>Helotiales</taxon>
        <taxon>Dermateaceae</taxon>
        <taxon>Coleophoma</taxon>
    </lineage>
</organism>
<reference evidence="5 6" key="1">
    <citation type="journal article" date="2018" name="IMA Fungus">
        <title>IMA Genome-F 9: Draft genome sequence of Annulohypoxylon stygium, Aspergillus mulundensis, Berkeleyomyces basicola (syn. Thielaviopsis basicola), Ceratocystis smalleyi, two Cercospora beticola strains, Coleophoma cylindrospora, Fusarium fracticaudum, Phialophora cf. hyalina, and Morchella septimelata.</title>
        <authorList>
            <person name="Wingfield B.D."/>
            <person name="Bills G.F."/>
            <person name="Dong Y."/>
            <person name="Huang W."/>
            <person name="Nel W.J."/>
            <person name="Swalarsk-Parry B.S."/>
            <person name="Vaghefi N."/>
            <person name="Wilken P.M."/>
            <person name="An Z."/>
            <person name="de Beer Z.W."/>
            <person name="De Vos L."/>
            <person name="Chen L."/>
            <person name="Duong T.A."/>
            <person name="Gao Y."/>
            <person name="Hammerbacher A."/>
            <person name="Kikkert J.R."/>
            <person name="Li Y."/>
            <person name="Li H."/>
            <person name="Li K."/>
            <person name="Li Q."/>
            <person name="Liu X."/>
            <person name="Ma X."/>
            <person name="Naidoo K."/>
            <person name="Pethybridge S.J."/>
            <person name="Sun J."/>
            <person name="Steenkamp E.T."/>
            <person name="van der Nest M.A."/>
            <person name="van Wyk S."/>
            <person name="Wingfield M.J."/>
            <person name="Xiong C."/>
            <person name="Yue Q."/>
            <person name="Zhang X."/>
        </authorList>
    </citation>
    <scope>NUCLEOTIDE SEQUENCE [LARGE SCALE GENOMIC DNA]</scope>
    <source>
        <strain evidence="5 6">BP6252</strain>
    </source>
</reference>
<dbReference type="GO" id="GO:0022857">
    <property type="term" value="F:transmembrane transporter activity"/>
    <property type="evidence" value="ECO:0007669"/>
    <property type="project" value="InterPro"/>
</dbReference>
<protein>
    <recommendedName>
        <fullName evidence="4">Major facilitator superfamily (MFS) profile domain-containing protein</fullName>
    </recommendedName>
</protein>
<feature type="transmembrane region" description="Helical" evidence="3">
    <location>
        <begin position="61"/>
        <end position="81"/>
    </location>
</feature>
<feature type="transmembrane region" description="Helical" evidence="3">
    <location>
        <begin position="155"/>
        <end position="178"/>
    </location>
</feature>
<dbReference type="GO" id="GO:0016020">
    <property type="term" value="C:membrane"/>
    <property type="evidence" value="ECO:0007669"/>
    <property type="project" value="UniProtKB-SubCell"/>
</dbReference>
<dbReference type="EMBL" id="PDLM01000005">
    <property type="protein sequence ID" value="RDW77830.1"/>
    <property type="molecule type" value="Genomic_DNA"/>
</dbReference>
<gene>
    <name evidence="5" type="ORF">BP6252_05883</name>
</gene>
<feature type="transmembrane region" description="Helical" evidence="3">
    <location>
        <begin position="331"/>
        <end position="349"/>
    </location>
</feature>
<keyword evidence="3" id="KW-1133">Transmembrane helix</keyword>
<dbReference type="AlphaFoldDB" id="A0A3D8RV59"/>
<dbReference type="SUPFAM" id="SSF103473">
    <property type="entry name" value="MFS general substrate transporter"/>
    <property type="match status" value="1"/>
</dbReference>
<sequence>MSADHPSIDTKDHTIITSRAYLQKFGSDATLISCSPVQSDLEKINDTASETSLPPIDGGKAAWMFMFGSVLIDAVIWGFTLNFGIFQDYYMTHPLFEGNKYIAVIGTLATGIAYLGGPLMAPIAIKYQQYRQQMVYFGVLTCICGTLGASFATKIWHLILCQGIVYGIGFLIVSYAVFSMLNDWFVKRRGLAYGIQLSASGIGGLVLPFPLQALLKRWGFSITLRIYAVTIVVIVGPALLLLRSRSPSTTTPKTKVKVDYSVMRKPIFFVLAIVNILQGLAYYLPDIYIPAFAADLSLSMGARALLLAMINLAQVLGLLTMGYLSDFIDIHLLLFFSSFGSAVVVFTLWGLGKTLAPLVIFSLLFGFMAGGFESLFPRFATALTKDPDTELTFYGMFEFERGVGIVLAGPICSGLMQNEVDLTDYGVGRYKSIVLLVGTALLVTSLGGLGWRFRGKSWYR</sequence>
<accession>A0A3D8RV59</accession>
<proteinExistence type="inferred from homology"/>
<keyword evidence="3" id="KW-0812">Transmembrane</keyword>
<dbReference type="InterPro" id="IPR020846">
    <property type="entry name" value="MFS_dom"/>
</dbReference>
<dbReference type="InterPro" id="IPR050327">
    <property type="entry name" value="Proton-linked_MCT"/>
</dbReference>
<dbReference type="InterPro" id="IPR036259">
    <property type="entry name" value="MFS_trans_sf"/>
</dbReference>
<evidence type="ECO:0000256" key="3">
    <source>
        <dbReference type="SAM" id="Phobius"/>
    </source>
</evidence>
<feature type="transmembrane region" description="Helical" evidence="3">
    <location>
        <begin position="304"/>
        <end position="324"/>
    </location>
</feature>
<name>A0A3D8RV59_9HELO</name>
<dbReference type="Pfam" id="PF07690">
    <property type="entry name" value="MFS_1"/>
    <property type="match status" value="1"/>
</dbReference>
<feature type="transmembrane region" description="Helical" evidence="3">
    <location>
        <begin position="355"/>
        <end position="376"/>
    </location>
</feature>
<dbReference type="Proteomes" id="UP000256645">
    <property type="component" value="Unassembled WGS sequence"/>
</dbReference>
<feature type="transmembrane region" description="Helical" evidence="3">
    <location>
        <begin position="101"/>
        <end position="121"/>
    </location>
</feature>
<dbReference type="InterPro" id="IPR011701">
    <property type="entry name" value="MFS"/>
</dbReference>
<dbReference type="PROSITE" id="PS50850">
    <property type="entry name" value="MFS"/>
    <property type="match status" value="1"/>
</dbReference>
<dbReference type="OrthoDB" id="2213137at2759"/>
<evidence type="ECO:0000256" key="1">
    <source>
        <dbReference type="ARBA" id="ARBA00004141"/>
    </source>
</evidence>
<evidence type="ECO:0000256" key="2">
    <source>
        <dbReference type="ARBA" id="ARBA00006727"/>
    </source>
</evidence>
<feature type="transmembrane region" description="Helical" evidence="3">
    <location>
        <begin position="262"/>
        <end position="284"/>
    </location>
</feature>
<keyword evidence="3" id="KW-0472">Membrane</keyword>
<dbReference type="Gene3D" id="1.20.1250.20">
    <property type="entry name" value="MFS general substrate transporter like domains"/>
    <property type="match status" value="1"/>
</dbReference>
<dbReference type="PANTHER" id="PTHR11360">
    <property type="entry name" value="MONOCARBOXYLATE TRANSPORTER"/>
    <property type="match status" value="1"/>
</dbReference>
<comment type="similarity">
    <text evidence="2">Belongs to the major facilitator superfamily. Monocarboxylate porter (TC 2.A.1.13) family.</text>
</comment>
<feature type="transmembrane region" description="Helical" evidence="3">
    <location>
        <begin position="433"/>
        <end position="453"/>
    </location>
</feature>
<evidence type="ECO:0000313" key="6">
    <source>
        <dbReference type="Proteomes" id="UP000256645"/>
    </source>
</evidence>
<comment type="caution">
    <text evidence="5">The sequence shown here is derived from an EMBL/GenBank/DDBJ whole genome shotgun (WGS) entry which is preliminary data.</text>
</comment>
<evidence type="ECO:0000313" key="5">
    <source>
        <dbReference type="EMBL" id="RDW77830.1"/>
    </source>
</evidence>